<feature type="domain" description="N-acetyltransferase" evidence="13">
    <location>
        <begin position="142"/>
        <end position="295"/>
    </location>
</feature>
<gene>
    <name evidence="14" type="ORF">C8Q69DRAFT_178004</name>
</gene>
<reference evidence="14 15" key="1">
    <citation type="journal article" date="2018" name="Front. Microbiol.">
        <title>Genomic and genetic insights into a cosmopolitan fungus, Paecilomyces variotii (Eurotiales).</title>
        <authorList>
            <person name="Urquhart A.S."/>
            <person name="Mondo S.J."/>
            <person name="Makela M.R."/>
            <person name="Hane J.K."/>
            <person name="Wiebenga A."/>
            <person name="He G."/>
            <person name="Mihaltcheva S."/>
            <person name="Pangilinan J."/>
            <person name="Lipzen A."/>
            <person name="Barry K."/>
            <person name="de Vries R.P."/>
            <person name="Grigoriev I.V."/>
            <person name="Idnurm A."/>
        </authorList>
    </citation>
    <scope>NUCLEOTIDE SEQUENCE [LARGE SCALE GENOMIC DNA]</scope>
    <source>
        <strain evidence="14 15">CBS 101075</strain>
    </source>
</reference>
<evidence type="ECO:0000259" key="13">
    <source>
        <dbReference type="PROSITE" id="PS51186"/>
    </source>
</evidence>
<evidence type="ECO:0000256" key="4">
    <source>
        <dbReference type="ARBA" id="ARBA00012950"/>
    </source>
</evidence>
<evidence type="ECO:0000256" key="11">
    <source>
        <dbReference type="ARBA" id="ARBA00049524"/>
    </source>
</evidence>
<dbReference type="InterPro" id="IPR000182">
    <property type="entry name" value="GNAT_dom"/>
</dbReference>
<evidence type="ECO:0000256" key="10">
    <source>
        <dbReference type="ARBA" id="ARBA00047821"/>
    </source>
</evidence>
<evidence type="ECO:0000256" key="9">
    <source>
        <dbReference type="ARBA" id="ARBA00023315"/>
    </source>
</evidence>
<dbReference type="RefSeq" id="XP_028488269.1">
    <property type="nucleotide sequence ID" value="XM_028625834.1"/>
</dbReference>
<evidence type="ECO:0000256" key="6">
    <source>
        <dbReference type="ARBA" id="ARBA00022490"/>
    </source>
</evidence>
<feature type="compositionally biased region" description="Polar residues" evidence="12">
    <location>
        <begin position="17"/>
        <end position="27"/>
    </location>
</feature>
<dbReference type="EMBL" id="RCNU01000002">
    <property type="protein sequence ID" value="RWQ98624.1"/>
    <property type="molecule type" value="Genomic_DNA"/>
</dbReference>
<keyword evidence="15" id="KW-1185">Reference proteome</keyword>
<evidence type="ECO:0000256" key="7">
    <source>
        <dbReference type="ARBA" id="ARBA00022679"/>
    </source>
</evidence>
<evidence type="ECO:0000313" key="14">
    <source>
        <dbReference type="EMBL" id="RWQ98624.1"/>
    </source>
</evidence>
<dbReference type="PANTHER" id="PTHR20531">
    <property type="entry name" value="N-ALPHA-ACETYLTRANSFERASE 40"/>
    <property type="match status" value="1"/>
</dbReference>
<dbReference type="InterPro" id="IPR016181">
    <property type="entry name" value="Acyl_CoA_acyltransferase"/>
</dbReference>
<dbReference type="STRING" id="264951.A0A443I3G4"/>
<comment type="subcellular location">
    <subcellularLocation>
        <location evidence="2">Cytoplasm</location>
    </subcellularLocation>
    <subcellularLocation>
        <location evidence="1">Nucleus</location>
    </subcellularLocation>
</comment>
<name>A0A443I3G4_BYSSP</name>
<dbReference type="SUPFAM" id="SSF55729">
    <property type="entry name" value="Acyl-CoA N-acyltransferases (Nat)"/>
    <property type="match status" value="1"/>
</dbReference>
<comment type="catalytic activity">
    <reaction evidence="10">
        <text>N-terminal L-seryl-[histone H2A] + acetyl-CoA = N-terminal N(alpha)-acetyl-L-seryl-[histone H2A] + CoA + H(+)</text>
        <dbReference type="Rhea" id="RHEA:50600"/>
        <dbReference type="Rhea" id="RHEA-COMP:12742"/>
        <dbReference type="Rhea" id="RHEA-COMP:12744"/>
        <dbReference type="ChEBI" id="CHEBI:15378"/>
        <dbReference type="ChEBI" id="CHEBI:57287"/>
        <dbReference type="ChEBI" id="CHEBI:57288"/>
        <dbReference type="ChEBI" id="CHEBI:64738"/>
        <dbReference type="ChEBI" id="CHEBI:83690"/>
        <dbReference type="EC" id="2.3.1.257"/>
    </reaction>
</comment>
<keyword evidence="9 14" id="KW-0012">Acyltransferase</keyword>
<keyword evidence="7 14" id="KW-0808">Transferase</keyword>
<evidence type="ECO:0000256" key="3">
    <source>
        <dbReference type="ARBA" id="ARBA00008870"/>
    </source>
</evidence>
<keyword evidence="6" id="KW-0963">Cytoplasm</keyword>
<comment type="similarity">
    <text evidence="3">Belongs to the acetyltransferase family. NAA40 subfamily.</text>
</comment>
<dbReference type="GO" id="GO:1990189">
    <property type="term" value="F:protein N-terminal-serine acetyltransferase activity"/>
    <property type="evidence" value="ECO:0007669"/>
    <property type="project" value="UniProtKB-EC"/>
</dbReference>
<dbReference type="EC" id="2.3.1.257" evidence="4"/>
<comment type="caution">
    <text evidence="14">The sequence shown here is derived from an EMBL/GenBank/DDBJ whole genome shotgun (WGS) entry which is preliminary data.</text>
</comment>
<dbReference type="InterPro" id="IPR039949">
    <property type="entry name" value="NAA40"/>
</dbReference>
<keyword evidence="8" id="KW-0539">Nucleus</keyword>
<evidence type="ECO:0000313" key="15">
    <source>
        <dbReference type="Proteomes" id="UP000283841"/>
    </source>
</evidence>
<evidence type="ECO:0000256" key="1">
    <source>
        <dbReference type="ARBA" id="ARBA00004123"/>
    </source>
</evidence>
<dbReference type="VEuPathDB" id="FungiDB:C8Q69DRAFT_178004"/>
<dbReference type="CDD" id="cd04301">
    <property type="entry name" value="NAT_SF"/>
    <property type="match status" value="1"/>
</dbReference>
<dbReference type="Gene3D" id="3.40.630.30">
    <property type="match status" value="1"/>
</dbReference>
<feature type="compositionally biased region" description="Basic and acidic residues" evidence="12">
    <location>
        <begin position="1"/>
        <end position="15"/>
    </location>
</feature>
<evidence type="ECO:0000256" key="2">
    <source>
        <dbReference type="ARBA" id="ARBA00004496"/>
    </source>
</evidence>
<dbReference type="GO" id="GO:0005737">
    <property type="term" value="C:cytoplasm"/>
    <property type="evidence" value="ECO:0007669"/>
    <property type="project" value="UniProtKB-SubCell"/>
</dbReference>
<dbReference type="GO" id="GO:0043998">
    <property type="term" value="F:histone H2A acetyltransferase activity"/>
    <property type="evidence" value="ECO:0007669"/>
    <property type="project" value="InterPro"/>
</dbReference>
<dbReference type="GeneID" id="39595111"/>
<feature type="compositionally biased region" description="Basic and acidic residues" evidence="12">
    <location>
        <begin position="36"/>
        <end position="54"/>
    </location>
</feature>
<dbReference type="Proteomes" id="UP000283841">
    <property type="component" value="Unassembled WGS sequence"/>
</dbReference>
<dbReference type="Pfam" id="PF00583">
    <property type="entry name" value="Acetyltransf_1"/>
    <property type="match status" value="1"/>
</dbReference>
<sequence length="306" mass="34419">MVSSVHEDKVSEPESKSPVQSTTSTSGRLGKRKRGRENGDDSSRTPKPLPRVERTNTLPIADFIETYVPRSYLKFTLPAPQSSIKDSAATTITEKEPSTTSETYTLDIHSAASIPSADFEACFNLVELTSSNDYENSSIGWSPSKKRKEMKLPDMRYMVLKKQEKQEREMKSEVEESVKGNGGALHEGRDIALGFLSFMVTYEDGKEVVYCYEIHLAPAMQGKGIGKRMMDLYEEIGRRVGLEKAMLTVFKANAVARKFYERLGYEVDEYSPQPRKLRNGTIKEPDYVILSKSLKVAEQETKSDAK</sequence>
<comment type="catalytic activity">
    <reaction evidence="11">
        <text>N-terminal L-seryl-[histone H4] + acetyl-CoA = N-terminal N(alpha)-acetyl-L-seryl-[histone H4] + CoA + H(+)</text>
        <dbReference type="Rhea" id="RHEA:50596"/>
        <dbReference type="Rhea" id="RHEA-COMP:12740"/>
        <dbReference type="Rhea" id="RHEA-COMP:12743"/>
        <dbReference type="ChEBI" id="CHEBI:15378"/>
        <dbReference type="ChEBI" id="CHEBI:57287"/>
        <dbReference type="ChEBI" id="CHEBI:57288"/>
        <dbReference type="ChEBI" id="CHEBI:64738"/>
        <dbReference type="ChEBI" id="CHEBI:83690"/>
        <dbReference type="EC" id="2.3.1.257"/>
    </reaction>
</comment>
<evidence type="ECO:0000256" key="12">
    <source>
        <dbReference type="SAM" id="MobiDB-lite"/>
    </source>
</evidence>
<evidence type="ECO:0000256" key="5">
    <source>
        <dbReference type="ARBA" id="ARBA00015043"/>
    </source>
</evidence>
<protein>
    <recommendedName>
        <fullName evidence="5">N-alpha-acetyltransferase 40</fullName>
        <ecNumber evidence="4">2.3.1.257</ecNumber>
    </recommendedName>
</protein>
<dbReference type="GO" id="GO:0005634">
    <property type="term" value="C:nucleus"/>
    <property type="evidence" value="ECO:0007669"/>
    <property type="project" value="UniProtKB-SubCell"/>
</dbReference>
<dbReference type="GO" id="GO:0010485">
    <property type="term" value="F:histone H4 acetyltransferase activity"/>
    <property type="evidence" value="ECO:0007669"/>
    <property type="project" value="InterPro"/>
</dbReference>
<dbReference type="PANTHER" id="PTHR20531:SF1">
    <property type="entry name" value="N-ALPHA-ACETYLTRANSFERASE 40"/>
    <property type="match status" value="1"/>
</dbReference>
<organism evidence="14 15">
    <name type="scientific">Byssochlamys spectabilis</name>
    <name type="common">Paecilomyces variotii</name>
    <dbReference type="NCBI Taxonomy" id="264951"/>
    <lineage>
        <taxon>Eukaryota</taxon>
        <taxon>Fungi</taxon>
        <taxon>Dikarya</taxon>
        <taxon>Ascomycota</taxon>
        <taxon>Pezizomycotina</taxon>
        <taxon>Eurotiomycetes</taxon>
        <taxon>Eurotiomycetidae</taxon>
        <taxon>Eurotiales</taxon>
        <taxon>Thermoascaceae</taxon>
        <taxon>Paecilomyces</taxon>
    </lineage>
</organism>
<evidence type="ECO:0000256" key="8">
    <source>
        <dbReference type="ARBA" id="ARBA00023242"/>
    </source>
</evidence>
<dbReference type="PROSITE" id="PS51186">
    <property type="entry name" value="GNAT"/>
    <property type="match status" value="1"/>
</dbReference>
<accession>A0A443I3G4</accession>
<proteinExistence type="inferred from homology"/>
<feature type="region of interest" description="Disordered" evidence="12">
    <location>
        <begin position="1"/>
        <end position="54"/>
    </location>
</feature>
<dbReference type="AlphaFoldDB" id="A0A443I3G4"/>